<dbReference type="Pfam" id="PF13458">
    <property type="entry name" value="Peripla_BP_6"/>
    <property type="match status" value="1"/>
</dbReference>
<feature type="domain" description="Leucine-binding protein" evidence="4">
    <location>
        <begin position="32"/>
        <end position="367"/>
    </location>
</feature>
<dbReference type="SUPFAM" id="SSF53822">
    <property type="entry name" value="Periplasmic binding protein-like I"/>
    <property type="match status" value="1"/>
</dbReference>
<accession>A0ABM7WTM1</accession>
<dbReference type="PANTHER" id="PTHR30483:SF6">
    <property type="entry name" value="PERIPLASMIC BINDING PROTEIN OF ABC TRANSPORTER FOR NATURAL AMINO ACIDS"/>
    <property type="match status" value="1"/>
</dbReference>
<dbReference type="PANTHER" id="PTHR30483">
    <property type="entry name" value="LEUCINE-SPECIFIC-BINDING PROTEIN"/>
    <property type="match status" value="1"/>
</dbReference>
<proteinExistence type="inferred from homology"/>
<protein>
    <submittedName>
        <fullName evidence="5">ABC transporter permease</fullName>
    </submittedName>
</protein>
<organism evidence="5 6">
    <name type="scientific">Anaeromyxobacter oryzae</name>
    <dbReference type="NCBI Taxonomy" id="2918170"/>
    <lineage>
        <taxon>Bacteria</taxon>
        <taxon>Pseudomonadati</taxon>
        <taxon>Myxococcota</taxon>
        <taxon>Myxococcia</taxon>
        <taxon>Myxococcales</taxon>
        <taxon>Cystobacterineae</taxon>
        <taxon>Anaeromyxobacteraceae</taxon>
        <taxon>Anaeromyxobacter</taxon>
    </lineage>
</organism>
<evidence type="ECO:0000256" key="2">
    <source>
        <dbReference type="ARBA" id="ARBA00022729"/>
    </source>
</evidence>
<keyword evidence="2 3" id="KW-0732">Signal</keyword>
<dbReference type="InterPro" id="IPR051010">
    <property type="entry name" value="BCAA_transport"/>
</dbReference>
<evidence type="ECO:0000256" key="3">
    <source>
        <dbReference type="SAM" id="SignalP"/>
    </source>
</evidence>
<gene>
    <name evidence="5" type="ORF">AMOR_17420</name>
</gene>
<dbReference type="RefSeq" id="WP_248360434.1">
    <property type="nucleotide sequence ID" value="NZ_AP025591.1"/>
</dbReference>
<evidence type="ECO:0000259" key="4">
    <source>
        <dbReference type="Pfam" id="PF13458"/>
    </source>
</evidence>
<feature type="chain" id="PRO_5045476110" evidence="3">
    <location>
        <begin position="23"/>
        <end position="404"/>
    </location>
</feature>
<name>A0ABM7WTM1_9BACT</name>
<sequence length="404" mass="43270">MERLARIALTLVSLAAAGGAAAADGKISDGIVKIGVLTDMTGAYSDLAGPGSLAAAQLAVEDFGGKIGNAKIVVVSADHQNKPDVASNIARRWIDEEQVDVIVDLVSSSTALAVMPVAAAKKRITLLSGPGSDPITGEKCTPYNVHYTYDTYAMAHGTGKAVVETGGKSWFFITADYVFGRTLEEDTMSVVKASGGKVLGNVRAPFPTTDFSSYLLQAQSSGAQIIGLANAGADTINAIKQAHEFGVAPKQSLAGLLVFISDIHSLGLDTAKGMYLTTAFYWDRDDASRKFSKRFFERTKRMPTMVQAGVYSEVMHYLNAIKATGTDDADAVMKSMRDTPVNDFFAKNGRIGPDGLHRHDMYLAEVKAPNESKQPWDYYKIVKTIPADQAFPPLSESKCPLVKK</sequence>
<dbReference type="InterPro" id="IPR028081">
    <property type="entry name" value="Leu-bd"/>
</dbReference>
<dbReference type="Gene3D" id="3.40.50.2300">
    <property type="match status" value="2"/>
</dbReference>
<comment type="similarity">
    <text evidence="1">Belongs to the leucine-binding protein family.</text>
</comment>
<dbReference type="CDD" id="cd06327">
    <property type="entry name" value="PBP1_SBP-like"/>
    <property type="match status" value="1"/>
</dbReference>
<dbReference type="EMBL" id="AP025591">
    <property type="protein sequence ID" value="BDG02746.1"/>
    <property type="molecule type" value="Genomic_DNA"/>
</dbReference>
<evidence type="ECO:0000313" key="5">
    <source>
        <dbReference type="EMBL" id="BDG02746.1"/>
    </source>
</evidence>
<keyword evidence="6" id="KW-1185">Reference proteome</keyword>
<reference evidence="6" key="1">
    <citation type="journal article" date="2022" name="Int. J. Syst. Evol. Microbiol.">
        <title>Anaeromyxobacter oryzae sp. nov., Anaeromyxobacter diazotrophicus sp. nov. and Anaeromyxobacter paludicola sp. nov., isolated from paddy soils.</title>
        <authorList>
            <person name="Itoh H."/>
            <person name="Xu Z."/>
            <person name="Mise K."/>
            <person name="Masuda Y."/>
            <person name="Ushijima N."/>
            <person name="Hayakawa C."/>
            <person name="Shiratori Y."/>
            <person name="Senoo K."/>
        </authorList>
    </citation>
    <scope>NUCLEOTIDE SEQUENCE [LARGE SCALE GENOMIC DNA]</scope>
    <source>
        <strain evidence="6">Red232</strain>
    </source>
</reference>
<dbReference type="Proteomes" id="UP001162891">
    <property type="component" value="Chromosome"/>
</dbReference>
<feature type="signal peptide" evidence="3">
    <location>
        <begin position="1"/>
        <end position="22"/>
    </location>
</feature>
<evidence type="ECO:0000256" key="1">
    <source>
        <dbReference type="ARBA" id="ARBA00010062"/>
    </source>
</evidence>
<dbReference type="InterPro" id="IPR028082">
    <property type="entry name" value="Peripla_BP_I"/>
</dbReference>
<evidence type="ECO:0000313" key="6">
    <source>
        <dbReference type="Proteomes" id="UP001162891"/>
    </source>
</evidence>